<evidence type="ECO:0000313" key="3">
    <source>
        <dbReference type="Proteomes" id="UP000184192"/>
    </source>
</evidence>
<evidence type="ECO:0000313" key="2">
    <source>
        <dbReference type="EMBL" id="SHI57691.1"/>
    </source>
</evidence>
<gene>
    <name evidence="2" type="ORF">SAMN05444350_10436</name>
</gene>
<keyword evidence="1" id="KW-1133">Transmembrane helix</keyword>
<keyword evidence="1" id="KW-0472">Membrane</keyword>
<keyword evidence="3" id="KW-1185">Reference proteome</keyword>
<feature type="transmembrane region" description="Helical" evidence="1">
    <location>
        <begin position="36"/>
        <end position="57"/>
    </location>
</feature>
<dbReference type="Proteomes" id="UP000184192">
    <property type="component" value="Unassembled WGS sequence"/>
</dbReference>
<dbReference type="EMBL" id="FQZN01000004">
    <property type="protein sequence ID" value="SHI57691.1"/>
    <property type="molecule type" value="Genomic_DNA"/>
</dbReference>
<evidence type="ECO:0000256" key="1">
    <source>
        <dbReference type="SAM" id="Phobius"/>
    </source>
</evidence>
<name>A0A1M6CA71_9BACE</name>
<dbReference type="AlphaFoldDB" id="A0A1M6CA71"/>
<protein>
    <submittedName>
        <fullName evidence="2">Uncharacterized protein</fullName>
    </submittedName>
</protein>
<sequence>MDHKCYINQMEDIQVHILISNKIGVRICYYRKIIRVLLDVLLIPLSILFCYLLSMSIKNFYAYI</sequence>
<organism evidence="2 3">
    <name type="scientific">Bacteroides stercorirosoris</name>
    <dbReference type="NCBI Taxonomy" id="871324"/>
    <lineage>
        <taxon>Bacteria</taxon>
        <taxon>Pseudomonadati</taxon>
        <taxon>Bacteroidota</taxon>
        <taxon>Bacteroidia</taxon>
        <taxon>Bacteroidales</taxon>
        <taxon>Bacteroidaceae</taxon>
        <taxon>Bacteroides</taxon>
    </lineage>
</organism>
<accession>A0A1M6CA71</accession>
<proteinExistence type="predicted"/>
<reference evidence="3" key="1">
    <citation type="submission" date="2016-11" db="EMBL/GenBank/DDBJ databases">
        <authorList>
            <person name="Varghese N."/>
            <person name="Submissions S."/>
        </authorList>
    </citation>
    <scope>NUCLEOTIDE SEQUENCE [LARGE SCALE GENOMIC DNA]</scope>
    <source>
        <strain evidence="3">DSM 26884</strain>
    </source>
</reference>
<keyword evidence="1" id="KW-0812">Transmembrane</keyword>